<dbReference type="GO" id="GO:0005525">
    <property type="term" value="F:GTP binding"/>
    <property type="evidence" value="ECO:0007669"/>
    <property type="project" value="UniProtKB-KW"/>
</dbReference>
<evidence type="ECO:0000256" key="2">
    <source>
        <dbReference type="ARBA" id="ARBA00022679"/>
    </source>
</evidence>
<evidence type="ECO:0000256" key="4">
    <source>
        <dbReference type="ARBA" id="ARBA00022741"/>
    </source>
</evidence>
<dbReference type="PANTHER" id="PTHR19136:SF81">
    <property type="entry name" value="MOLYBDENUM COFACTOR GUANYLYLTRANSFERASE"/>
    <property type="match status" value="1"/>
</dbReference>
<dbReference type="InterPro" id="IPR029044">
    <property type="entry name" value="Nucleotide-diphossugar_trans"/>
</dbReference>
<dbReference type="GO" id="GO:0046872">
    <property type="term" value="F:metal ion binding"/>
    <property type="evidence" value="ECO:0007669"/>
    <property type="project" value="UniProtKB-KW"/>
</dbReference>
<dbReference type="InterPro" id="IPR013482">
    <property type="entry name" value="Molybde_CF_guanTrfase"/>
</dbReference>
<keyword evidence="5" id="KW-0460">Magnesium</keyword>
<evidence type="ECO:0000313" key="9">
    <source>
        <dbReference type="EMBL" id="AWI34513.1"/>
    </source>
</evidence>
<keyword evidence="2" id="KW-0808">Transferase</keyword>
<evidence type="ECO:0000256" key="7">
    <source>
        <dbReference type="ARBA" id="ARBA00023150"/>
    </source>
</evidence>
<keyword evidence="6" id="KW-0342">GTP-binding</keyword>
<dbReference type="CDD" id="cd02503">
    <property type="entry name" value="MobA"/>
    <property type="match status" value="1"/>
</dbReference>
<evidence type="ECO:0000256" key="5">
    <source>
        <dbReference type="ARBA" id="ARBA00022842"/>
    </source>
</evidence>
<name>A0A2U8FED0_9HELI</name>
<proteinExistence type="predicted"/>
<dbReference type="PANTHER" id="PTHR19136">
    <property type="entry name" value="MOLYBDENUM COFACTOR GUANYLYLTRANSFERASE"/>
    <property type="match status" value="1"/>
</dbReference>
<dbReference type="InterPro" id="IPR025877">
    <property type="entry name" value="MobA-like_NTP_Trfase"/>
</dbReference>
<dbReference type="Proteomes" id="UP000244890">
    <property type="component" value="Chromosome"/>
</dbReference>
<dbReference type="RefSeq" id="WP_108911323.1">
    <property type="nucleotide sequence ID" value="NZ_CP021886.1"/>
</dbReference>
<dbReference type="SUPFAM" id="SSF53448">
    <property type="entry name" value="Nucleotide-diphospho-sugar transferases"/>
    <property type="match status" value="1"/>
</dbReference>
<keyword evidence="7" id="KW-0501">Molybdenum cofactor biosynthesis</keyword>
<reference evidence="9 10" key="1">
    <citation type="submission" date="2017-06" db="EMBL/GenBank/DDBJ databases">
        <title>Complete genome of Helicobacter apodemus.</title>
        <authorList>
            <person name="Cho S."/>
        </authorList>
    </citation>
    <scope>NUCLEOTIDE SEQUENCE [LARGE SCALE GENOMIC DNA]</scope>
    <source>
        <strain evidence="10">SNUVETPUB-15-01</strain>
    </source>
</reference>
<sequence>MLTCIILSGGKSSRMGILKQNLDFFGESLANFQAKNFCQIFKDLYFSSKTPISNDYNIPTILDNENTFAPIFGLKSVLETLQQNIFVISIDTPFLQKNSVLKIIKSFQQHQNATFAKNAKIHPLIGIYPKDSLSLINSQIQKGNYKLMDLLKNMGSLEFIKISNQESSNLNYPKDYQQAIKDIINGR</sequence>
<keyword evidence="4" id="KW-0547">Nucleotide-binding</keyword>
<evidence type="ECO:0000313" key="10">
    <source>
        <dbReference type="Proteomes" id="UP000244890"/>
    </source>
</evidence>
<organism evidence="9 10">
    <name type="scientific">Helicobacter apodemus</name>
    <dbReference type="NCBI Taxonomy" id="135569"/>
    <lineage>
        <taxon>Bacteria</taxon>
        <taxon>Pseudomonadati</taxon>
        <taxon>Campylobacterota</taxon>
        <taxon>Epsilonproteobacteria</taxon>
        <taxon>Campylobacterales</taxon>
        <taxon>Helicobacteraceae</taxon>
        <taxon>Helicobacter</taxon>
    </lineage>
</organism>
<dbReference type="EMBL" id="CP021886">
    <property type="protein sequence ID" value="AWI34513.1"/>
    <property type="molecule type" value="Genomic_DNA"/>
</dbReference>
<dbReference type="Gene3D" id="3.90.550.10">
    <property type="entry name" value="Spore Coat Polysaccharide Biosynthesis Protein SpsA, Chain A"/>
    <property type="match status" value="1"/>
</dbReference>
<dbReference type="GO" id="GO:0006777">
    <property type="term" value="P:Mo-molybdopterin cofactor biosynthetic process"/>
    <property type="evidence" value="ECO:0007669"/>
    <property type="project" value="UniProtKB-KW"/>
</dbReference>
<gene>
    <name evidence="9" type="ORF">CDV25_06850</name>
</gene>
<dbReference type="Pfam" id="PF12804">
    <property type="entry name" value="NTP_transf_3"/>
    <property type="match status" value="1"/>
</dbReference>
<accession>A0A2U8FED0</accession>
<keyword evidence="3" id="KW-0479">Metal-binding</keyword>
<protein>
    <submittedName>
        <fullName evidence="9">Molybdopterin-guanine dinucleotide biosynthesis protein MobA</fullName>
    </submittedName>
</protein>
<keyword evidence="1" id="KW-0963">Cytoplasm</keyword>
<feature type="domain" description="MobA-like NTP transferase" evidence="8">
    <location>
        <begin position="4"/>
        <end position="152"/>
    </location>
</feature>
<evidence type="ECO:0000259" key="8">
    <source>
        <dbReference type="Pfam" id="PF12804"/>
    </source>
</evidence>
<evidence type="ECO:0000256" key="3">
    <source>
        <dbReference type="ARBA" id="ARBA00022723"/>
    </source>
</evidence>
<evidence type="ECO:0000256" key="1">
    <source>
        <dbReference type="ARBA" id="ARBA00022490"/>
    </source>
</evidence>
<evidence type="ECO:0000256" key="6">
    <source>
        <dbReference type="ARBA" id="ARBA00023134"/>
    </source>
</evidence>
<dbReference type="KEGG" id="had:CDV25_06850"/>
<dbReference type="OrthoDB" id="9788394at2"/>
<dbReference type="AlphaFoldDB" id="A0A2U8FED0"/>
<dbReference type="GO" id="GO:0016779">
    <property type="term" value="F:nucleotidyltransferase activity"/>
    <property type="evidence" value="ECO:0007669"/>
    <property type="project" value="TreeGrafter"/>
</dbReference>